<feature type="transmembrane region" description="Helical" evidence="1">
    <location>
        <begin position="12"/>
        <end position="33"/>
    </location>
</feature>
<name>A0A5R9BFD5_9MICC</name>
<dbReference type="Proteomes" id="UP000310458">
    <property type="component" value="Unassembled WGS sequence"/>
</dbReference>
<dbReference type="RefSeq" id="WP_138252318.1">
    <property type="nucleotide sequence ID" value="NZ_VAVZ01000008.1"/>
</dbReference>
<organism evidence="2 3">
    <name type="scientific">Nesterenkonia salmonea</name>
    <dbReference type="NCBI Taxonomy" id="1804987"/>
    <lineage>
        <taxon>Bacteria</taxon>
        <taxon>Bacillati</taxon>
        <taxon>Actinomycetota</taxon>
        <taxon>Actinomycetes</taxon>
        <taxon>Micrococcales</taxon>
        <taxon>Micrococcaceae</taxon>
        <taxon>Nesterenkonia</taxon>
    </lineage>
</organism>
<feature type="transmembrane region" description="Helical" evidence="1">
    <location>
        <begin position="68"/>
        <end position="87"/>
    </location>
</feature>
<keyword evidence="1" id="KW-0812">Transmembrane</keyword>
<feature type="transmembrane region" description="Helical" evidence="1">
    <location>
        <begin position="94"/>
        <end position="114"/>
    </location>
</feature>
<accession>A0A5R9BFD5</accession>
<proteinExistence type="predicted"/>
<evidence type="ECO:0000313" key="2">
    <source>
        <dbReference type="EMBL" id="TLP98630.1"/>
    </source>
</evidence>
<dbReference type="AlphaFoldDB" id="A0A5R9BFD5"/>
<keyword evidence="1" id="KW-0472">Membrane</keyword>
<dbReference type="OrthoDB" id="8854344at2"/>
<sequence>MPTSQTVNKDLLSGAVTIVLSVFTLGTGLYFMVLRPPLLPEDIRFSGIDTTTLPPAFLEWLGVVFPTWGRFITGFGIVLLGIGIYLLSARILWLYLGTAAGILVAFGRFLYSNIAISSDFVWFIAAMFVLALTLAVVLMIKRGR</sequence>
<keyword evidence="1" id="KW-1133">Transmembrane helix</keyword>
<comment type="caution">
    <text evidence="2">The sequence shown here is derived from an EMBL/GenBank/DDBJ whole genome shotgun (WGS) entry which is preliminary data.</text>
</comment>
<evidence type="ECO:0000256" key="1">
    <source>
        <dbReference type="SAM" id="Phobius"/>
    </source>
</evidence>
<reference evidence="2 3" key="1">
    <citation type="submission" date="2019-05" db="EMBL/GenBank/DDBJ databases">
        <title>Nesterenkonia sp. GY074 isolated from the Southern Atlantic Ocean.</title>
        <authorList>
            <person name="Zhang G."/>
        </authorList>
    </citation>
    <scope>NUCLEOTIDE SEQUENCE [LARGE SCALE GENOMIC DNA]</scope>
    <source>
        <strain evidence="2 3">GY074</strain>
    </source>
</reference>
<evidence type="ECO:0000313" key="3">
    <source>
        <dbReference type="Proteomes" id="UP000310458"/>
    </source>
</evidence>
<protein>
    <recommendedName>
        <fullName evidence="4">DUF4345 domain-containing protein</fullName>
    </recommendedName>
</protein>
<dbReference type="EMBL" id="VAVZ01000008">
    <property type="protein sequence ID" value="TLP98630.1"/>
    <property type="molecule type" value="Genomic_DNA"/>
</dbReference>
<evidence type="ECO:0008006" key="4">
    <source>
        <dbReference type="Google" id="ProtNLM"/>
    </source>
</evidence>
<gene>
    <name evidence="2" type="ORF">FEF26_04330</name>
</gene>
<keyword evidence="3" id="KW-1185">Reference proteome</keyword>
<feature type="transmembrane region" description="Helical" evidence="1">
    <location>
        <begin position="120"/>
        <end position="140"/>
    </location>
</feature>